<dbReference type="Proteomes" id="UP000694545">
    <property type="component" value="Unplaced"/>
</dbReference>
<dbReference type="InterPro" id="IPR018378">
    <property type="entry name" value="C-type_lectin_CS"/>
</dbReference>
<dbReference type="PROSITE" id="PS00615">
    <property type="entry name" value="C_TYPE_LECTIN_1"/>
    <property type="match status" value="1"/>
</dbReference>
<dbReference type="InterPro" id="IPR016187">
    <property type="entry name" value="CTDL_fold"/>
</dbReference>
<dbReference type="Gene3D" id="3.10.100.10">
    <property type="entry name" value="Mannose-Binding Protein A, subunit A"/>
    <property type="match status" value="1"/>
</dbReference>
<dbReference type="GO" id="GO:0001503">
    <property type="term" value="P:ossification"/>
    <property type="evidence" value="ECO:0007669"/>
    <property type="project" value="TreeGrafter"/>
</dbReference>
<comment type="subcellular location">
    <subcellularLocation>
        <location evidence="1">Secreted</location>
    </subcellularLocation>
</comment>
<sequence>PLLKIKYLSILCLLSSDHDICKLPPSILLSLSPPPIPSPFFSPPFFFLFSWLGLAWLGSARLGSPHLVIVPCLAFVVPGWGEHCSRMGGTLAMPRNAAENSAIQQIVVWHNKRAVLGITDRSTEGRFEYPDGNAISYSNWAPGEPNSAGNEDCVEVHPDAKWHDRSCFLEFLILCEF</sequence>
<reference evidence="6" key="2">
    <citation type="submission" date="2025-09" db="UniProtKB">
        <authorList>
            <consortium name="Ensembl"/>
        </authorList>
    </citation>
    <scope>IDENTIFICATION</scope>
</reference>
<dbReference type="AlphaFoldDB" id="A0A8D2JCQ3"/>
<evidence type="ECO:0000313" key="7">
    <source>
        <dbReference type="Proteomes" id="UP000694545"/>
    </source>
</evidence>
<protein>
    <recommendedName>
        <fullName evidence="5">C-type lectin domain-containing protein</fullName>
    </recommendedName>
</protein>
<keyword evidence="7" id="KW-1185">Reference proteome</keyword>
<dbReference type="Pfam" id="PF00059">
    <property type="entry name" value="Lectin_C"/>
    <property type="match status" value="1"/>
</dbReference>
<accession>A0A8D2JCQ3</accession>
<dbReference type="InterPro" id="IPR016186">
    <property type="entry name" value="C-type_lectin-like/link_sf"/>
</dbReference>
<evidence type="ECO:0000313" key="6">
    <source>
        <dbReference type="Ensembl" id="ENSVKKP00000012009.1"/>
    </source>
</evidence>
<dbReference type="PROSITE" id="PS50041">
    <property type="entry name" value="C_TYPE_LECTIN_2"/>
    <property type="match status" value="1"/>
</dbReference>
<evidence type="ECO:0000256" key="1">
    <source>
        <dbReference type="ARBA" id="ARBA00004613"/>
    </source>
</evidence>
<keyword evidence="2" id="KW-0964">Secreted</keyword>
<reference evidence="6" key="1">
    <citation type="submission" date="2025-08" db="UniProtKB">
        <authorList>
            <consortium name="Ensembl"/>
        </authorList>
    </citation>
    <scope>IDENTIFICATION</scope>
</reference>
<feature type="domain" description="C-type lectin" evidence="5">
    <location>
        <begin position="84"/>
        <end position="176"/>
    </location>
</feature>
<evidence type="ECO:0000256" key="3">
    <source>
        <dbReference type="ARBA" id="ARBA00022734"/>
    </source>
</evidence>
<keyword evidence="3" id="KW-0430">Lectin</keyword>
<evidence type="ECO:0000256" key="4">
    <source>
        <dbReference type="ARBA" id="ARBA00023157"/>
    </source>
</evidence>
<evidence type="ECO:0000256" key="2">
    <source>
        <dbReference type="ARBA" id="ARBA00022525"/>
    </source>
</evidence>
<evidence type="ECO:0000259" key="5">
    <source>
        <dbReference type="PROSITE" id="PS50041"/>
    </source>
</evidence>
<name>A0A8D2JCQ3_VARKO</name>
<dbReference type="InterPro" id="IPR051663">
    <property type="entry name" value="CLec_Tetranectin-domain"/>
</dbReference>
<dbReference type="Ensembl" id="ENSVKKT00000012293.1">
    <property type="protein sequence ID" value="ENSVKKP00000012009.1"/>
    <property type="gene ID" value="ENSVKKG00000008352.1"/>
</dbReference>
<organism evidence="6 7">
    <name type="scientific">Varanus komodoensis</name>
    <name type="common">Komodo dragon</name>
    <dbReference type="NCBI Taxonomy" id="61221"/>
    <lineage>
        <taxon>Eukaryota</taxon>
        <taxon>Metazoa</taxon>
        <taxon>Chordata</taxon>
        <taxon>Craniata</taxon>
        <taxon>Vertebrata</taxon>
        <taxon>Euteleostomi</taxon>
        <taxon>Lepidosauria</taxon>
        <taxon>Squamata</taxon>
        <taxon>Bifurcata</taxon>
        <taxon>Unidentata</taxon>
        <taxon>Episquamata</taxon>
        <taxon>Toxicofera</taxon>
        <taxon>Anguimorpha</taxon>
        <taxon>Paleoanguimorpha</taxon>
        <taxon>Varanoidea</taxon>
        <taxon>Varanidae</taxon>
        <taxon>Varanus</taxon>
    </lineage>
</organism>
<dbReference type="SUPFAM" id="SSF56436">
    <property type="entry name" value="C-type lectin-like"/>
    <property type="match status" value="1"/>
</dbReference>
<keyword evidence="4" id="KW-1015">Disulfide bond</keyword>
<dbReference type="PANTHER" id="PTHR22799">
    <property type="entry name" value="TETRANECTIN-RELATED"/>
    <property type="match status" value="1"/>
</dbReference>
<dbReference type="InterPro" id="IPR001304">
    <property type="entry name" value="C-type_lectin-like"/>
</dbReference>
<dbReference type="GO" id="GO:0030246">
    <property type="term" value="F:carbohydrate binding"/>
    <property type="evidence" value="ECO:0007669"/>
    <property type="project" value="UniProtKB-KW"/>
</dbReference>
<dbReference type="GO" id="GO:0005615">
    <property type="term" value="C:extracellular space"/>
    <property type="evidence" value="ECO:0007669"/>
    <property type="project" value="TreeGrafter"/>
</dbReference>
<dbReference type="PANTHER" id="PTHR22799:SF6">
    <property type="entry name" value="C-TYPE LECTIN DOMAIN FAMILY 4 MEMBER M-LIKE"/>
    <property type="match status" value="1"/>
</dbReference>
<proteinExistence type="predicted"/>
<dbReference type="SMART" id="SM00034">
    <property type="entry name" value="CLECT"/>
    <property type="match status" value="1"/>
</dbReference>